<evidence type="ECO:0000313" key="1">
    <source>
        <dbReference type="EMBL" id="EJW96906.1"/>
    </source>
</evidence>
<accession>J9FPM8</accession>
<sequence>MGAALLWRYHLRLHFKSCLRQQITSFIFKGLLHGSPFLLRKNSSCKKFESRVICAIMLR</sequence>
<comment type="caution">
    <text evidence="1">The sequence shown here is derived from an EMBL/GenBank/DDBJ whole genome shotgun (WGS) entry which is preliminary data.</text>
</comment>
<reference evidence="1" key="1">
    <citation type="journal article" date="2012" name="PLoS ONE">
        <title>Gene sets for utilization of primary and secondary nutrition supplies in the distal gut of endangered iberian lynx.</title>
        <authorList>
            <person name="Alcaide M."/>
            <person name="Messina E."/>
            <person name="Richter M."/>
            <person name="Bargiela R."/>
            <person name="Peplies J."/>
            <person name="Huws S.A."/>
            <person name="Newbold C.J."/>
            <person name="Golyshin P.N."/>
            <person name="Simon M.A."/>
            <person name="Lopez G."/>
            <person name="Yakimov M.M."/>
            <person name="Ferrer M."/>
        </authorList>
    </citation>
    <scope>NUCLEOTIDE SEQUENCE</scope>
</reference>
<organism evidence="1">
    <name type="scientific">gut metagenome</name>
    <dbReference type="NCBI Taxonomy" id="749906"/>
    <lineage>
        <taxon>unclassified sequences</taxon>
        <taxon>metagenomes</taxon>
        <taxon>organismal metagenomes</taxon>
    </lineage>
</organism>
<dbReference type="EMBL" id="AMCI01005046">
    <property type="protein sequence ID" value="EJW96906.1"/>
    <property type="molecule type" value="Genomic_DNA"/>
</dbReference>
<proteinExistence type="predicted"/>
<protein>
    <submittedName>
        <fullName evidence="1">Uncharacterized protein</fullName>
    </submittedName>
</protein>
<name>J9FPM8_9ZZZZ</name>
<dbReference type="AlphaFoldDB" id="J9FPM8"/>
<gene>
    <name evidence="1" type="ORF">EVA_14988</name>
</gene>